<evidence type="ECO:0000313" key="2">
    <source>
        <dbReference type="EMBL" id="KIM45128.1"/>
    </source>
</evidence>
<gene>
    <name evidence="2" type="ORF">M413DRAFT_331464</name>
</gene>
<dbReference type="OrthoDB" id="3230534at2759"/>
<protein>
    <submittedName>
        <fullName evidence="2">Uncharacterized protein</fullName>
    </submittedName>
</protein>
<accession>A0A0C2Y5N5</accession>
<feature type="region of interest" description="Disordered" evidence="1">
    <location>
        <begin position="137"/>
        <end position="202"/>
    </location>
</feature>
<sequence>MTTPVITPRLRMTRAPLYYDRNSQIASTSHTGGPSRLTEFSQLVDVDLNDMELPGSSDPSNHSNLSTPSTATRSEKPAAVLRALLSRLPADHRSLTPSQSLPQQYPSERESDYETSEPANATPSMAQESLKDIFFKARRDPGNTPQKIRARRNSVSTSEVDASFSVEEERPDSKGKRRSVSDDEAEHLDKSFNRRTTRFKPSPQPVTMEFLRERFSDSQISHMPENSSPSIHNSSNVTATLWRDLNSSHATPPAATSTPQQSLRMSINSQFQSNLLDHDTEMRHAIEDLDFNGESTNPSISPPPTVRSRNLAEIRATSSDGINGLHYTPRESNFKCDPNWNKPQFLNEGSHFSAHSLANMSPTEPEAFHLKNRGQSPLEIEHFRGHRYSPGDKDRKPATQNSQTR</sequence>
<evidence type="ECO:0000313" key="3">
    <source>
        <dbReference type="Proteomes" id="UP000053424"/>
    </source>
</evidence>
<evidence type="ECO:0000256" key="1">
    <source>
        <dbReference type="SAM" id="MobiDB-lite"/>
    </source>
</evidence>
<feature type="compositionally biased region" description="Basic and acidic residues" evidence="1">
    <location>
        <begin position="379"/>
        <end position="397"/>
    </location>
</feature>
<keyword evidence="3" id="KW-1185">Reference proteome</keyword>
<feature type="compositionally biased region" description="Polar residues" evidence="1">
    <location>
        <begin position="95"/>
        <end position="106"/>
    </location>
</feature>
<feature type="region of interest" description="Disordered" evidence="1">
    <location>
        <begin position="363"/>
        <end position="405"/>
    </location>
</feature>
<name>A0A0C2Y5N5_HEBCY</name>
<dbReference type="Proteomes" id="UP000053424">
    <property type="component" value="Unassembled WGS sequence"/>
</dbReference>
<dbReference type="HOGENOM" id="CLU_679817_0_0_1"/>
<proteinExistence type="predicted"/>
<organism evidence="2 3">
    <name type="scientific">Hebeloma cylindrosporum</name>
    <dbReference type="NCBI Taxonomy" id="76867"/>
    <lineage>
        <taxon>Eukaryota</taxon>
        <taxon>Fungi</taxon>
        <taxon>Dikarya</taxon>
        <taxon>Basidiomycota</taxon>
        <taxon>Agaricomycotina</taxon>
        <taxon>Agaricomycetes</taxon>
        <taxon>Agaricomycetidae</taxon>
        <taxon>Agaricales</taxon>
        <taxon>Agaricineae</taxon>
        <taxon>Hymenogastraceae</taxon>
        <taxon>Hebeloma</taxon>
    </lineage>
</organism>
<feature type="region of interest" description="Disordered" evidence="1">
    <location>
        <begin position="50"/>
        <end position="76"/>
    </location>
</feature>
<dbReference type="AlphaFoldDB" id="A0A0C2Y5N5"/>
<dbReference type="EMBL" id="KN831772">
    <property type="protein sequence ID" value="KIM45128.1"/>
    <property type="molecule type" value="Genomic_DNA"/>
</dbReference>
<feature type="compositionally biased region" description="Polar residues" evidence="1">
    <location>
        <begin position="57"/>
        <end position="72"/>
    </location>
</feature>
<feature type="region of interest" description="Disordered" evidence="1">
    <location>
        <begin position="88"/>
        <end position="125"/>
    </location>
</feature>
<dbReference type="STRING" id="686832.A0A0C2Y5N5"/>
<reference evidence="3" key="2">
    <citation type="submission" date="2015-01" db="EMBL/GenBank/DDBJ databases">
        <title>Evolutionary Origins and Diversification of the Mycorrhizal Mutualists.</title>
        <authorList>
            <consortium name="DOE Joint Genome Institute"/>
            <consortium name="Mycorrhizal Genomics Consortium"/>
            <person name="Kohler A."/>
            <person name="Kuo A."/>
            <person name="Nagy L.G."/>
            <person name="Floudas D."/>
            <person name="Copeland A."/>
            <person name="Barry K.W."/>
            <person name="Cichocki N."/>
            <person name="Veneault-Fourrey C."/>
            <person name="LaButti K."/>
            <person name="Lindquist E.A."/>
            <person name="Lipzen A."/>
            <person name="Lundell T."/>
            <person name="Morin E."/>
            <person name="Murat C."/>
            <person name="Riley R."/>
            <person name="Ohm R."/>
            <person name="Sun H."/>
            <person name="Tunlid A."/>
            <person name="Henrissat B."/>
            <person name="Grigoriev I.V."/>
            <person name="Hibbett D.S."/>
            <person name="Martin F."/>
        </authorList>
    </citation>
    <scope>NUCLEOTIDE SEQUENCE [LARGE SCALE GENOMIC DNA]</scope>
    <source>
        <strain evidence="3">h7</strain>
    </source>
</reference>
<reference evidence="2 3" key="1">
    <citation type="submission" date="2014-04" db="EMBL/GenBank/DDBJ databases">
        <authorList>
            <consortium name="DOE Joint Genome Institute"/>
            <person name="Kuo A."/>
            <person name="Gay G."/>
            <person name="Dore J."/>
            <person name="Kohler A."/>
            <person name="Nagy L.G."/>
            <person name="Floudas D."/>
            <person name="Copeland A."/>
            <person name="Barry K.W."/>
            <person name="Cichocki N."/>
            <person name="Veneault-Fourrey C."/>
            <person name="LaButti K."/>
            <person name="Lindquist E.A."/>
            <person name="Lipzen A."/>
            <person name="Lundell T."/>
            <person name="Morin E."/>
            <person name="Murat C."/>
            <person name="Sun H."/>
            <person name="Tunlid A."/>
            <person name="Henrissat B."/>
            <person name="Grigoriev I.V."/>
            <person name="Hibbett D.S."/>
            <person name="Martin F."/>
            <person name="Nordberg H.P."/>
            <person name="Cantor M.N."/>
            <person name="Hua S.X."/>
        </authorList>
    </citation>
    <scope>NUCLEOTIDE SEQUENCE [LARGE SCALE GENOMIC DNA]</scope>
    <source>
        <strain evidence="3">h7</strain>
    </source>
</reference>